<dbReference type="SMART" id="SM00484">
    <property type="entry name" value="XPGI"/>
    <property type="match status" value="1"/>
</dbReference>
<keyword evidence="7" id="KW-0175">Coiled coil</keyword>
<organism evidence="10">
    <name type="scientific">viral metagenome</name>
    <dbReference type="NCBI Taxonomy" id="1070528"/>
    <lineage>
        <taxon>unclassified sequences</taxon>
        <taxon>metagenomes</taxon>
        <taxon>organismal metagenomes</taxon>
    </lineage>
</organism>
<dbReference type="InterPro" id="IPR029060">
    <property type="entry name" value="PIN-like_dom_sf"/>
</dbReference>
<keyword evidence="2" id="KW-0540">Nuclease</keyword>
<evidence type="ECO:0000256" key="7">
    <source>
        <dbReference type="SAM" id="Coils"/>
    </source>
</evidence>
<evidence type="ECO:0000256" key="1">
    <source>
        <dbReference type="ARBA" id="ARBA00001946"/>
    </source>
</evidence>
<evidence type="ECO:0000259" key="8">
    <source>
        <dbReference type="SMART" id="SM00484"/>
    </source>
</evidence>
<protein>
    <recommendedName>
        <fullName evidence="11">XPG N-terminal domain-containing protein</fullName>
    </recommendedName>
</protein>
<dbReference type="InterPro" id="IPR006084">
    <property type="entry name" value="XPG/Rad2"/>
</dbReference>
<sequence length="364" mass="41592">MSLDKISKPAMGIKNFMNNVKRHCSSEIYENCITLEELPRPVGKNTTIVAIDTTILLYKYIHASLKTGKDIHIVGFINRVVFYLNSKTLPIFIFDGKPPEEKTEVLRERKEIRIRTETQIESLEKKLEDTEDDVEKGDIKNQISGLRQNLVYVKKEHFDDVRAILGFLGVLYFDPGEFNLEGEAEHICATMQKKGIVDHVVSDDTDAFVFGATSVIRTSKKGCVQHIFLDSILQGFKMSMGEFIDFAILSGCDYCGTIPKVGGVGAYNAILKYKSIENWLESKPAIINEDSSEYKEFLKKYPRARLIFKNNYEGIEEFCSKNTIGLNSLKERELVTFLEKRHWKKQTINTTVKKIKAARIKYTS</sequence>
<dbReference type="GO" id="GO:0003677">
    <property type="term" value="F:DNA binding"/>
    <property type="evidence" value="ECO:0007669"/>
    <property type="project" value="InterPro"/>
</dbReference>
<dbReference type="Pfam" id="PF00752">
    <property type="entry name" value="XPG_N"/>
    <property type="match status" value="1"/>
</dbReference>
<reference evidence="10" key="1">
    <citation type="journal article" date="2020" name="Nature">
        <title>Giant virus diversity and host interactions through global metagenomics.</title>
        <authorList>
            <person name="Schulz F."/>
            <person name="Roux S."/>
            <person name="Paez-Espino D."/>
            <person name="Jungbluth S."/>
            <person name="Walsh D.A."/>
            <person name="Denef V.J."/>
            <person name="McMahon K.D."/>
            <person name="Konstantinidis K.T."/>
            <person name="Eloe-Fadrosh E.A."/>
            <person name="Kyrpides N.C."/>
            <person name="Woyke T."/>
        </authorList>
    </citation>
    <scope>NUCLEOTIDE SEQUENCE</scope>
    <source>
        <strain evidence="10">GVMAG-S-ERX556101-89</strain>
    </source>
</reference>
<comment type="cofactor">
    <cofactor evidence="1">
        <name>Mg(2+)</name>
        <dbReference type="ChEBI" id="CHEBI:18420"/>
    </cofactor>
</comment>
<dbReference type="EMBL" id="MN738829">
    <property type="protein sequence ID" value="QHT38414.1"/>
    <property type="molecule type" value="Genomic_DNA"/>
</dbReference>
<dbReference type="InterPro" id="IPR006085">
    <property type="entry name" value="XPG_DNA_repair_N"/>
</dbReference>
<dbReference type="AlphaFoldDB" id="A0A6C0FBH5"/>
<evidence type="ECO:0000256" key="3">
    <source>
        <dbReference type="ARBA" id="ARBA00022723"/>
    </source>
</evidence>
<dbReference type="PANTHER" id="PTHR11081:SF9">
    <property type="entry name" value="FLAP ENDONUCLEASE 1"/>
    <property type="match status" value="1"/>
</dbReference>
<dbReference type="SMART" id="SM00279">
    <property type="entry name" value="HhH2"/>
    <property type="match status" value="1"/>
</dbReference>
<dbReference type="GO" id="GO:0046872">
    <property type="term" value="F:metal ion binding"/>
    <property type="evidence" value="ECO:0007669"/>
    <property type="project" value="UniProtKB-KW"/>
</dbReference>
<feature type="domain" description="XPG-I" evidence="8">
    <location>
        <begin position="176"/>
        <end position="238"/>
    </location>
</feature>
<keyword evidence="4" id="KW-0255">Endonuclease</keyword>
<dbReference type="Gene3D" id="1.10.150.20">
    <property type="entry name" value="5' to 3' exonuclease, C-terminal subdomain"/>
    <property type="match status" value="1"/>
</dbReference>
<dbReference type="InterPro" id="IPR036279">
    <property type="entry name" value="5-3_exonuclease_C_sf"/>
</dbReference>
<feature type="domain" description="XPG N-terminal" evidence="9">
    <location>
        <begin position="11"/>
        <end position="116"/>
    </location>
</feature>
<dbReference type="InterPro" id="IPR008918">
    <property type="entry name" value="HhH2"/>
</dbReference>
<dbReference type="SUPFAM" id="SSF88723">
    <property type="entry name" value="PIN domain-like"/>
    <property type="match status" value="1"/>
</dbReference>
<name>A0A6C0FBH5_9ZZZZ</name>
<dbReference type="PRINTS" id="PR00853">
    <property type="entry name" value="XPGRADSUPER"/>
</dbReference>
<keyword evidence="6" id="KW-0460">Magnesium</keyword>
<dbReference type="GO" id="GO:0017108">
    <property type="term" value="F:5'-flap endonuclease activity"/>
    <property type="evidence" value="ECO:0007669"/>
    <property type="project" value="TreeGrafter"/>
</dbReference>
<feature type="coiled-coil region" evidence="7">
    <location>
        <begin position="106"/>
        <end position="140"/>
    </location>
</feature>
<evidence type="ECO:0000256" key="2">
    <source>
        <dbReference type="ARBA" id="ARBA00022722"/>
    </source>
</evidence>
<dbReference type="GO" id="GO:0008409">
    <property type="term" value="F:5'-3' exonuclease activity"/>
    <property type="evidence" value="ECO:0007669"/>
    <property type="project" value="TreeGrafter"/>
</dbReference>
<dbReference type="Pfam" id="PF00867">
    <property type="entry name" value="XPG_I"/>
    <property type="match status" value="1"/>
</dbReference>
<evidence type="ECO:0000256" key="4">
    <source>
        <dbReference type="ARBA" id="ARBA00022759"/>
    </source>
</evidence>
<evidence type="ECO:0000256" key="6">
    <source>
        <dbReference type="ARBA" id="ARBA00022842"/>
    </source>
</evidence>
<keyword evidence="5" id="KW-0378">Hydrolase</keyword>
<evidence type="ECO:0008006" key="11">
    <source>
        <dbReference type="Google" id="ProtNLM"/>
    </source>
</evidence>
<dbReference type="InterPro" id="IPR006086">
    <property type="entry name" value="XPG-I_dom"/>
</dbReference>
<proteinExistence type="predicted"/>
<evidence type="ECO:0000256" key="5">
    <source>
        <dbReference type="ARBA" id="ARBA00022801"/>
    </source>
</evidence>
<dbReference type="PANTHER" id="PTHR11081">
    <property type="entry name" value="FLAP ENDONUCLEASE FAMILY MEMBER"/>
    <property type="match status" value="1"/>
</dbReference>
<dbReference type="Gene3D" id="3.40.50.1010">
    <property type="entry name" value="5'-nuclease"/>
    <property type="match status" value="1"/>
</dbReference>
<dbReference type="SMART" id="SM00485">
    <property type="entry name" value="XPGN"/>
    <property type="match status" value="1"/>
</dbReference>
<keyword evidence="3" id="KW-0479">Metal-binding</keyword>
<accession>A0A6C0FBH5</accession>
<evidence type="ECO:0000259" key="9">
    <source>
        <dbReference type="SMART" id="SM00485"/>
    </source>
</evidence>
<dbReference type="SUPFAM" id="SSF47807">
    <property type="entry name" value="5' to 3' exonuclease, C-terminal subdomain"/>
    <property type="match status" value="1"/>
</dbReference>
<evidence type="ECO:0000313" key="10">
    <source>
        <dbReference type="EMBL" id="QHT38414.1"/>
    </source>
</evidence>